<dbReference type="AlphaFoldDB" id="M2T9L0"/>
<reference evidence="2 3" key="1">
    <citation type="journal article" date="2012" name="PLoS Pathog.">
        <title>Diverse lifestyles and strategies of plant pathogenesis encoded in the genomes of eighteen Dothideomycetes fungi.</title>
        <authorList>
            <person name="Ohm R.A."/>
            <person name="Feau N."/>
            <person name="Henrissat B."/>
            <person name="Schoch C.L."/>
            <person name="Horwitz B.A."/>
            <person name="Barry K.W."/>
            <person name="Condon B.J."/>
            <person name="Copeland A.C."/>
            <person name="Dhillon B."/>
            <person name="Glaser F."/>
            <person name="Hesse C.N."/>
            <person name="Kosti I."/>
            <person name="LaButti K."/>
            <person name="Lindquist E.A."/>
            <person name="Lucas S."/>
            <person name="Salamov A.A."/>
            <person name="Bradshaw R.E."/>
            <person name="Ciuffetti L."/>
            <person name="Hamelin R.C."/>
            <person name="Kema G.H.J."/>
            <person name="Lawrence C."/>
            <person name="Scott J.A."/>
            <person name="Spatafora J.W."/>
            <person name="Turgeon B.G."/>
            <person name="de Wit P.J.G.M."/>
            <person name="Zhong S."/>
            <person name="Goodwin S.B."/>
            <person name="Grigoriev I.V."/>
        </authorList>
    </citation>
    <scope>NUCLEOTIDE SEQUENCE [LARGE SCALE GENOMIC DNA]</scope>
    <source>
        <strain evidence="3">ND90Pr / ATCC 201652</strain>
    </source>
</reference>
<feature type="region of interest" description="Disordered" evidence="1">
    <location>
        <begin position="1"/>
        <end position="86"/>
    </location>
</feature>
<organism evidence="2 3">
    <name type="scientific">Cochliobolus sativus (strain ND90Pr / ATCC 201652)</name>
    <name type="common">Common root rot and spot blotch fungus</name>
    <name type="synonym">Bipolaris sorokiniana</name>
    <dbReference type="NCBI Taxonomy" id="665912"/>
    <lineage>
        <taxon>Eukaryota</taxon>
        <taxon>Fungi</taxon>
        <taxon>Dikarya</taxon>
        <taxon>Ascomycota</taxon>
        <taxon>Pezizomycotina</taxon>
        <taxon>Dothideomycetes</taxon>
        <taxon>Pleosporomycetidae</taxon>
        <taxon>Pleosporales</taxon>
        <taxon>Pleosporineae</taxon>
        <taxon>Pleosporaceae</taxon>
        <taxon>Bipolaris</taxon>
    </lineage>
</organism>
<dbReference type="OMA" id="PATYSHR"/>
<keyword evidence="3" id="KW-1185">Reference proteome</keyword>
<evidence type="ECO:0000313" key="2">
    <source>
        <dbReference type="EMBL" id="EMD65587.1"/>
    </source>
</evidence>
<evidence type="ECO:0000313" key="3">
    <source>
        <dbReference type="Proteomes" id="UP000016934"/>
    </source>
</evidence>
<gene>
    <name evidence="2" type="ORF">COCSADRAFT_159224</name>
</gene>
<dbReference type="HOGENOM" id="CLU_1916874_0_0_1"/>
<feature type="compositionally biased region" description="Basic residues" evidence="1">
    <location>
        <begin position="69"/>
        <end position="81"/>
    </location>
</feature>
<dbReference type="EMBL" id="KB445641">
    <property type="protein sequence ID" value="EMD65587.1"/>
    <property type="molecule type" value="Genomic_DNA"/>
</dbReference>
<reference evidence="3" key="2">
    <citation type="journal article" date="2013" name="PLoS Genet.">
        <title>Comparative genome structure, secondary metabolite, and effector coding capacity across Cochliobolus pathogens.</title>
        <authorList>
            <person name="Condon B.J."/>
            <person name="Leng Y."/>
            <person name="Wu D."/>
            <person name="Bushley K.E."/>
            <person name="Ohm R.A."/>
            <person name="Otillar R."/>
            <person name="Martin J."/>
            <person name="Schackwitz W."/>
            <person name="Grimwood J."/>
            <person name="MohdZainudin N."/>
            <person name="Xue C."/>
            <person name="Wang R."/>
            <person name="Manning V.A."/>
            <person name="Dhillon B."/>
            <person name="Tu Z.J."/>
            <person name="Steffenson B.J."/>
            <person name="Salamov A."/>
            <person name="Sun H."/>
            <person name="Lowry S."/>
            <person name="LaButti K."/>
            <person name="Han J."/>
            <person name="Copeland A."/>
            <person name="Lindquist E."/>
            <person name="Barry K."/>
            <person name="Schmutz J."/>
            <person name="Baker S.E."/>
            <person name="Ciuffetti L.M."/>
            <person name="Grigoriev I.V."/>
            <person name="Zhong S."/>
            <person name="Turgeon B.G."/>
        </authorList>
    </citation>
    <scope>NUCLEOTIDE SEQUENCE [LARGE SCALE GENOMIC DNA]</scope>
    <source>
        <strain evidence="3">ND90Pr / ATCC 201652</strain>
    </source>
</reference>
<sequence>MTPFSGNHTSGSRKSPATYSHRPGLARGDLSHSTPSSDSETDSDRISKLSRGVRNHGPLTQKATEAVRGRHQGKAPRKPLQKHGPLIIPFAKPAVIKFKPRPFPTSTWVPNSAKHAPVMILVAVLGLPQQPHMNRFKTFQTIWMQSLNL</sequence>
<accession>M2T9L0</accession>
<dbReference type="KEGG" id="bsc:COCSADRAFT_159224"/>
<name>M2T9L0_COCSN</name>
<dbReference type="Proteomes" id="UP000016934">
    <property type="component" value="Unassembled WGS sequence"/>
</dbReference>
<dbReference type="RefSeq" id="XP_007698691.1">
    <property type="nucleotide sequence ID" value="XM_007700501.1"/>
</dbReference>
<dbReference type="GeneID" id="19131949"/>
<proteinExistence type="predicted"/>
<protein>
    <submittedName>
        <fullName evidence="2">Uncharacterized protein</fullName>
    </submittedName>
</protein>
<evidence type="ECO:0000256" key="1">
    <source>
        <dbReference type="SAM" id="MobiDB-lite"/>
    </source>
</evidence>
<feature type="compositionally biased region" description="Polar residues" evidence="1">
    <location>
        <begin position="1"/>
        <end position="18"/>
    </location>
</feature>